<feature type="coiled-coil region" evidence="1">
    <location>
        <begin position="3"/>
        <end position="37"/>
    </location>
</feature>
<keyword evidence="1" id="KW-0175">Coiled coil</keyword>
<dbReference type="Proteomes" id="UP000271031">
    <property type="component" value="Unassembled WGS sequence"/>
</dbReference>
<protein>
    <submittedName>
        <fullName evidence="2">Uncharacterized protein</fullName>
    </submittedName>
</protein>
<organism evidence="2 3">
    <name type="scientific">Brevibacillus fluminis</name>
    <dbReference type="NCBI Taxonomy" id="511487"/>
    <lineage>
        <taxon>Bacteria</taxon>
        <taxon>Bacillati</taxon>
        <taxon>Bacillota</taxon>
        <taxon>Bacilli</taxon>
        <taxon>Bacillales</taxon>
        <taxon>Paenibacillaceae</taxon>
        <taxon>Brevibacillus</taxon>
    </lineage>
</organism>
<gene>
    <name evidence="2" type="ORF">EDM56_21425</name>
</gene>
<evidence type="ECO:0000313" key="3">
    <source>
        <dbReference type="Proteomes" id="UP000271031"/>
    </source>
</evidence>
<dbReference type="OrthoDB" id="2864841at2"/>
<proteinExistence type="predicted"/>
<comment type="caution">
    <text evidence="2">The sequence shown here is derived from an EMBL/GenBank/DDBJ whole genome shotgun (WGS) entry which is preliminary data.</text>
</comment>
<dbReference type="AlphaFoldDB" id="A0A3M8D9M9"/>
<dbReference type="EMBL" id="RHHQ01000017">
    <property type="protein sequence ID" value="RNB84668.1"/>
    <property type="molecule type" value="Genomic_DNA"/>
</dbReference>
<evidence type="ECO:0000313" key="2">
    <source>
        <dbReference type="EMBL" id="RNB84668.1"/>
    </source>
</evidence>
<evidence type="ECO:0000256" key="1">
    <source>
        <dbReference type="SAM" id="Coils"/>
    </source>
</evidence>
<keyword evidence="3" id="KW-1185">Reference proteome</keyword>
<reference evidence="2 3" key="1">
    <citation type="submission" date="2018-10" db="EMBL/GenBank/DDBJ databases">
        <title>Phylogenomics of Brevibacillus.</title>
        <authorList>
            <person name="Dunlap C."/>
        </authorList>
    </citation>
    <scope>NUCLEOTIDE SEQUENCE [LARGE SCALE GENOMIC DNA]</scope>
    <source>
        <strain evidence="2 3">JCM 15716</strain>
    </source>
</reference>
<name>A0A3M8D9M9_9BACL</name>
<accession>A0A3M8D9M9</accession>
<dbReference type="RefSeq" id="WP_122919950.1">
    <property type="nucleotide sequence ID" value="NZ_RHHQ01000017.1"/>
</dbReference>
<sequence length="175" mass="20547">MKKEELQAEIAALESKIQECQDRLAHLYREREELLKQEVERKRYISSKEIIDLIYERTGKQSNMSMIKRWSDDGLLGEVVDEKVLFWALRSKQGKKRFLYQKKYVYAFLYEKGYLKPTFDVLDRVSLVDGTAASGIVINSQLHGDQFTYTIQLEDTGQVRQNVEEKQITWLSEGV</sequence>